<dbReference type="GO" id="GO:0046872">
    <property type="term" value="F:metal ion binding"/>
    <property type="evidence" value="ECO:0007669"/>
    <property type="project" value="UniProtKB-KW"/>
</dbReference>
<protein>
    <recommendedName>
        <fullName evidence="10">3-dehydroquinate synthase</fullName>
        <ecNumber evidence="10">4.2.3.4</ecNumber>
    </recommendedName>
</protein>
<dbReference type="GO" id="GO:0005737">
    <property type="term" value="C:cytoplasm"/>
    <property type="evidence" value="ECO:0007669"/>
    <property type="project" value="InterPro"/>
</dbReference>
<feature type="domain" description="3-dehydroquinate synthase C-terminal" evidence="12">
    <location>
        <begin position="169"/>
        <end position="307"/>
    </location>
</feature>
<evidence type="ECO:0000256" key="7">
    <source>
        <dbReference type="ARBA" id="ARBA00023027"/>
    </source>
</evidence>
<evidence type="ECO:0000313" key="13">
    <source>
        <dbReference type="EMBL" id="PQJ12926.1"/>
    </source>
</evidence>
<evidence type="ECO:0000256" key="8">
    <source>
        <dbReference type="ARBA" id="ARBA00023239"/>
    </source>
</evidence>
<evidence type="ECO:0000256" key="5">
    <source>
        <dbReference type="ARBA" id="ARBA00022741"/>
    </source>
</evidence>
<dbReference type="Proteomes" id="UP000239872">
    <property type="component" value="Unassembled WGS sequence"/>
</dbReference>
<name>A0A2S7T2E2_9BACT</name>
<comment type="cofactor">
    <cofactor evidence="1">
        <name>NAD(+)</name>
        <dbReference type="ChEBI" id="CHEBI:57540"/>
    </cofactor>
</comment>
<feature type="domain" description="3-dehydroquinate synthase N-terminal" evidence="11">
    <location>
        <begin position="54"/>
        <end position="167"/>
    </location>
</feature>
<dbReference type="AlphaFoldDB" id="A0A2S7T2E2"/>
<dbReference type="GO" id="GO:0000166">
    <property type="term" value="F:nucleotide binding"/>
    <property type="evidence" value="ECO:0007669"/>
    <property type="project" value="UniProtKB-KW"/>
</dbReference>
<dbReference type="OrthoDB" id="9806583at2"/>
<dbReference type="InterPro" id="IPR030963">
    <property type="entry name" value="DHQ_synth_fam"/>
</dbReference>
<reference evidence="13 14" key="1">
    <citation type="submission" date="2018-01" db="EMBL/GenBank/DDBJ databases">
        <title>A novel member of the phylum Bacteroidetes isolated from glacier ice.</title>
        <authorList>
            <person name="Liu Q."/>
            <person name="Xin Y.-H."/>
        </authorList>
    </citation>
    <scope>NUCLEOTIDE SEQUENCE [LARGE SCALE GENOMIC DNA]</scope>
    <source>
        <strain evidence="13 14">RB1R16</strain>
    </source>
</reference>
<keyword evidence="7" id="KW-0520">NAD</keyword>
<dbReference type="InterPro" id="IPR050071">
    <property type="entry name" value="Dehydroquinate_synthase"/>
</dbReference>
<evidence type="ECO:0000256" key="10">
    <source>
        <dbReference type="NCBIfam" id="TIGR01357"/>
    </source>
</evidence>
<keyword evidence="6" id="KW-0862">Zinc</keyword>
<dbReference type="EC" id="4.2.3.4" evidence="10"/>
<comment type="cofactor">
    <cofactor evidence="2">
        <name>Co(2+)</name>
        <dbReference type="ChEBI" id="CHEBI:48828"/>
    </cofactor>
</comment>
<proteinExistence type="predicted"/>
<dbReference type="Gene3D" id="1.20.1090.10">
    <property type="entry name" value="Dehydroquinate synthase-like - alpha domain"/>
    <property type="match status" value="1"/>
</dbReference>
<dbReference type="Gene3D" id="3.40.50.1970">
    <property type="match status" value="1"/>
</dbReference>
<dbReference type="GO" id="GO:0003856">
    <property type="term" value="F:3-dehydroquinate synthase activity"/>
    <property type="evidence" value="ECO:0007669"/>
    <property type="project" value="UniProtKB-UniRule"/>
</dbReference>
<evidence type="ECO:0000313" key="14">
    <source>
        <dbReference type="Proteomes" id="UP000239872"/>
    </source>
</evidence>
<sequence length="343" mass="37732">MEQIVTFPSGQVKYLYDHAFSDIWNLYPDRDLVLLTDSNVFELHSALFANRKTIVLNAGEESKSLTVVASVISQLLAMEATRSTILIGVGGGVITDITGFVASIYMRGITFGFVPTTILGMTDAAIGGKNGVNIDEVFKNIAGTIQQPAFILYDTSLLQTLPLKEWSNGFAEVIKYACLFDAPLFEELQQHDLNYYMTDSKALSSLIIRCAGWKNKVVAADEHEKGDRKLLNFGHTAAHAIENLYHIHHGEAVAIGMVIAATLSEQVTGLDPKTTGTLKEMLTRYGLPTEMAIDAPEAMKLLKMDKKRKQNTIDYILLKAPGTAVIMPLPFDLIEKVITQCSQ</sequence>
<dbReference type="PIRSF" id="PIRSF001455">
    <property type="entry name" value="DHQ_synth"/>
    <property type="match status" value="1"/>
</dbReference>
<dbReference type="GO" id="GO:0009423">
    <property type="term" value="P:chorismate biosynthetic process"/>
    <property type="evidence" value="ECO:0007669"/>
    <property type="project" value="UniProtKB-UniRule"/>
</dbReference>
<keyword evidence="4" id="KW-0479">Metal-binding</keyword>
<keyword evidence="8" id="KW-0456">Lyase</keyword>
<evidence type="ECO:0000256" key="3">
    <source>
        <dbReference type="ARBA" id="ARBA00003485"/>
    </source>
</evidence>
<dbReference type="GO" id="GO:0009073">
    <property type="term" value="P:aromatic amino acid family biosynthetic process"/>
    <property type="evidence" value="ECO:0007669"/>
    <property type="project" value="InterPro"/>
</dbReference>
<dbReference type="PANTHER" id="PTHR43622:SF1">
    <property type="entry name" value="3-DEHYDROQUINATE SYNTHASE"/>
    <property type="match status" value="1"/>
</dbReference>
<dbReference type="NCBIfam" id="TIGR01357">
    <property type="entry name" value="aroB"/>
    <property type="match status" value="1"/>
</dbReference>
<dbReference type="PANTHER" id="PTHR43622">
    <property type="entry name" value="3-DEHYDROQUINATE SYNTHASE"/>
    <property type="match status" value="1"/>
</dbReference>
<evidence type="ECO:0000256" key="2">
    <source>
        <dbReference type="ARBA" id="ARBA00001941"/>
    </source>
</evidence>
<dbReference type="RefSeq" id="WP_105037810.1">
    <property type="nucleotide sequence ID" value="NZ_PPSL01000001.1"/>
</dbReference>
<dbReference type="SUPFAM" id="SSF56796">
    <property type="entry name" value="Dehydroquinate synthase-like"/>
    <property type="match status" value="1"/>
</dbReference>
<evidence type="ECO:0000256" key="6">
    <source>
        <dbReference type="ARBA" id="ARBA00022833"/>
    </source>
</evidence>
<dbReference type="InterPro" id="IPR030960">
    <property type="entry name" value="DHQS/DOIS_N"/>
</dbReference>
<dbReference type="Pfam" id="PF24621">
    <property type="entry name" value="DHQS_C"/>
    <property type="match status" value="1"/>
</dbReference>
<evidence type="ECO:0000256" key="4">
    <source>
        <dbReference type="ARBA" id="ARBA00022723"/>
    </source>
</evidence>
<evidence type="ECO:0000259" key="12">
    <source>
        <dbReference type="Pfam" id="PF24621"/>
    </source>
</evidence>
<evidence type="ECO:0000259" key="11">
    <source>
        <dbReference type="Pfam" id="PF01761"/>
    </source>
</evidence>
<keyword evidence="5" id="KW-0547">Nucleotide-binding</keyword>
<dbReference type="EMBL" id="PPSL01000001">
    <property type="protein sequence ID" value="PQJ12926.1"/>
    <property type="molecule type" value="Genomic_DNA"/>
</dbReference>
<gene>
    <name evidence="13" type="primary">aroB</name>
    <name evidence="13" type="ORF">CJD36_004050</name>
</gene>
<dbReference type="CDD" id="cd08195">
    <property type="entry name" value="DHQS"/>
    <property type="match status" value="1"/>
</dbReference>
<dbReference type="Pfam" id="PF01761">
    <property type="entry name" value="DHQ_synthase"/>
    <property type="match status" value="1"/>
</dbReference>
<keyword evidence="9" id="KW-0170">Cobalt</keyword>
<comment type="function">
    <text evidence="3">Catalyzes the conversion of 3-deoxy-D-arabino-heptulosonate 7-phosphate (DAHP) to dehydroquinate (DHQ).</text>
</comment>
<dbReference type="InterPro" id="IPR016037">
    <property type="entry name" value="DHQ_synth_AroB"/>
</dbReference>
<dbReference type="InterPro" id="IPR056179">
    <property type="entry name" value="DHQS_C"/>
</dbReference>
<evidence type="ECO:0000256" key="9">
    <source>
        <dbReference type="ARBA" id="ARBA00023285"/>
    </source>
</evidence>
<organism evidence="13 14">
    <name type="scientific">Flavipsychrobacter stenotrophus</name>
    <dbReference type="NCBI Taxonomy" id="2077091"/>
    <lineage>
        <taxon>Bacteria</taxon>
        <taxon>Pseudomonadati</taxon>
        <taxon>Bacteroidota</taxon>
        <taxon>Chitinophagia</taxon>
        <taxon>Chitinophagales</taxon>
        <taxon>Chitinophagaceae</taxon>
        <taxon>Flavipsychrobacter</taxon>
    </lineage>
</organism>
<keyword evidence="14" id="KW-1185">Reference proteome</keyword>
<evidence type="ECO:0000256" key="1">
    <source>
        <dbReference type="ARBA" id="ARBA00001911"/>
    </source>
</evidence>
<comment type="caution">
    <text evidence="13">The sequence shown here is derived from an EMBL/GenBank/DDBJ whole genome shotgun (WGS) entry which is preliminary data.</text>
</comment>
<accession>A0A2S7T2E2</accession>